<reference evidence="12 13" key="1">
    <citation type="submission" date="2015-03" db="EMBL/GenBank/DDBJ databases">
        <title>Genome Sequence of Kiloniella spongiae MEBiC09566, isolated from a marine sponge.</title>
        <authorList>
            <person name="Shao Z."/>
            <person name="Wang L."/>
            <person name="Li X."/>
        </authorList>
    </citation>
    <scope>NUCLEOTIDE SEQUENCE [LARGE SCALE GENOMIC DNA]</scope>
    <source>
        <strain evidence="12 13">MEBiC09566</strain>
    </source>
</reference>
<dbReference type="InterPro" id="IPR003593">
    <property type="entry name" value="AAA+_ATPase"/>
</dbReference>
<dbReference type="FunFam" id="3.40.50.2300:FF:000018">
    <property type="entry name" value="DNA-binding transcriptional regulator NtrC"/>
    <property type="match status" value="1"/>
</dbReference>
<evidence type="ECO:0000256" key="9">
    <source>
        <dbReference type="PROSITE-ProRule" id="PRU00169"/>
    </source>
</evidence>
<dbReference type="Pfam" id="PF00072">
    <property type="entry name" value="Response_reg"/>
    <property type="match status" value="1"/>
</dbReference>
<dbReference type="PANTHER" id="PTHR32071">
    <property type="entry name" value="TRANSCRIPTIONAL REGULATORY PROTEIN"/>
    <property type="match status" value="1"/>
</dbReference>
<dbReference type="CDD" id="cd17549">
    <property type="entry name" value="REC_DctD-like"/>
    <property type="match status" value="1"/>
</dbReference>
<evidence type="ECO:0000256" key="3">
    <source>
        <dbReference type="ARBA" id="ARBA00022840"/>
    </source>
</evidence>
<keyword evidence="4" id="KW-0902">Two-component regulatory system</keyword>
<dbReference type="GO" id="GO:0043565">
    <property type="term" value="F:sequence-specific DNA binding"/>
    <property type="evidence" value="ECO:0007669"/>
    <property type="project" value="InterPro"/>
</dbReference>
<keyword evidence="1 9" id="KW-0597">Phosphoprotein</keyword>
<dbReference type="SUPFAM" id="SSF52172">
    <property type="entry name" value="CheY-like"/>
    <property type="match status" value="1"/>
</dbReference>
<dbReference type="Gene3D" id="1.10.10.60">
    <property type="entry name" value="Homeodomain-like"/>
    <property type="match status" value="1"/>
</dbReference>
<evidence type="ECO:0000313" key="12">
    <source>
        <dbReference type="EMBL" id="KLN58923.1"/>
    </source>
</evidence>
<dbReference type="PROSITE" id="PS50045">
    <property type="entry name" value="SIGMA54_INTERACT_4"/>
    <property type="match status" value="1"/>
</dbReference>
<dbReference type="SMART" id="SM00448">
    <property type="entry name" value="REC"/>
    <property type="match status" value="1"/>
</dbReference>
<feature type="domain" description="Sigma-54 factor interaction" evidence="10">
    <location>
        <begin position="157"/>
        <end position="386"/>
    </location>
</feature>
<dbReference type="PROSITE" id="PS50110">
    <property type="entry name" value="RESPONSE_REGULATORY"/>
    <property type="match status" value="1"/>
</dbReference>
<organism evidence="12 13">
    <name type="scientific">Kiloniella spongiae</name>
    <dbReference type="NCBI Taxonomy" id="1489064"/>
    <lineage>
        <taxon>Bacteria</taxon>
        <taxon>Pseudomonadati</taxon>
        <taxon>Pseudomonadota</taxon>
        <taxon>Alphaproteobacteria</taxon>
        <taxon>Rhodospirillales</taxon>
        <taxon>Kiloniellaceae</taxon>
        <taxon>Kiloniella</taxon>
    </lineage>
</organism>
<evidence type="ECO:0000256" key="5">
    <source>
        <dbReference type="ARBA" id="ARBA00023015"/>
    </source>
</evidence>
<dbReference type="SUPFAM" id="SSF52540">
    <property type="entry name" value="P-loop containing nucleoside triphosphate hydrolases"/>
    <property type="match status" value="1"/>
</dbReference>
<dbReference type="InterPro" id="IPR025943">
    <property type="entry name" value="Sigma_54_int_dom_ATP-bd_2"/>
</dbReference>
<dbReference type="SMART" id="SM00382">
    <property type="entry name" value="AAA"/>
    <property type="match status" value="1"/>
</dbReference>
<dbReference type="InterPro" id="IPR058031">
    <property type="entry name" value="AAA_lid_NorR"/>
</dbReference>
<dbReference type="EMBL" id="LAQL01000026">
    <property type="protein sequence ID" value="KLN58923.1"/>
    <property type="molecule type" value="Genomic_DNA"/>
</dbReference>
<dbReference type="RefSeq" id="WP_047766108.1">
    <property type="nucleotide sequence ID" value="NZ_LAQL01000026.1"/>
</dbReference>
<name>A0A0H2M9F4_9PROT</name>
<keyword evidence="6" id="KW-0238">DNA-binding</keyword>
<comment type="caution">
    <text evidence="12">The sequence shown here is derived from an EMBL/GenBank/DDBJ whole genome shotgun (WGS) entry which is preliminary data.</text>
</comment>
<dbReference type="Pfam" id="PF25601">
    <property type="entry name" value="AAA_lid_14"/>
    <property type="match status" value="1"/>
</dbReference>
<sequence>MVQVEEQNDPAVIDGPVMLIDDERAIRVSTKQWLELAGHNEIKDFQDARSALEHLNWHYQGIVISDVKMPGMDGLSLLREIKNIDANIPVVLVTGHGDVSMAVEAMRNGAYDFIEKPFEPEHLLDIVRRALEKRALVLDNRALKRDLVAAEGLDARLVGANPIMRALKRDIIDIAPTSASILIQGETGSGKEVVASCLHEFGENPGGNFVAVNCAAIPEQMAESEFFGHEKGAFTGAQSRRVGKLEAANGGTLFLDELSSMPMDLQAKLLRALEERKVTPLGGNVAKSVQFRLIAALQEPVEEAIAAGRLREDLYYRIATFVMAIPPLRARKDDLPILFRLLAKRAAETFGREIEMPGPEGIASLMAHNWPGNVRELRNAAERYALSTRSPEEKLSIILNSDKESQVKTSLPLVEQVRLFERNVILASLDRHKGNVSAVMEELSIPRRTLNEKMAKYNLKRSDHE</sequence>
<evidence type="ECO:0000256" key="7">
    <source>
        <dbReference type="ARBA" id="ARBA00023159"/>
    </source>
</evidence>
<dbReference type="Pfam" id="PF02954">
    <property type="entry name" value="HTH_8"/>
    <property type="match status" value="1"/>
</dbReference>
<feature type="domain" description="Response regulatory" evidence="11">
    <location>
        <begin position="16"/>
        <end position="131"/>
    </location>
</feature>
<evidence type="ECO:0000256" key="4">
    <source>
        <dbReference type="ARBA" id="ARBA00023012"/>
    </source>
</evidence>
<dbReference type="FunFam" id="3.40.50.300:FF:000006">
    <property type="entry name" value="DNA-binding transcriptional regulator NtrC"/>
    <property type="match status" value="1"/>
</dbReference>
<evidence type="ECO:0000313" key="13">
    <source>
        <dbReference type="Proteomes" id="UP000035444"/>
    </source>
</evidence>
<dbReference type="Gene3D" id="3.40.50.2300">
    <property type="match status" value="1"/>
</dbReference>
<evidence type="ECO:0000256" key="6">
    <source>
        <dbReference type="ARBA" id="ARBA00023125"/>
    </source>
</evidence>
<dbReference type="PROSITE" id="PS00676">
    <property type="entry name" value="SIGMA54_INTERACT_2"/>
    <property type="match status" value="1"/>
</dbReference>
<dbReference type="AlphaFoldDB" id="A0A0H2M9F4"/>
<keyword evidence="13" id="KW-1185">Reference proteome</keyword>
<dbReference type="PANTHER" id="PTHR32071:SF57">
    <property type="entry name" value="C4-DICARBOXYLATE TRANSPORT TRANSCRIPTIONAL REGULATORY PROTEIN DCTD"/>
    <property type="match status" value="1"/>
</dbReference>
<dbReference type="InterPro" id="IPR025944">
    <property type="entry name" value="Sigma_54_int_dom_CS"/>
</dbReference>
<dbReference type="InterPro" id="IPR009057">
    <property type="entry name" value="Homeodomain-like_sf"/>
</dbReference>
<dbReference type="PATRIC" id="fig|1489064.4.peg.1916"/>
<dbReference type="PROSITE" id="PS00688">
    <property type="entry name" value="SIGMA54_INTERACT_3"/>
    <property type="match status" value="1"/>
</dbReference>
<dbReference type="OrthoDB" id="9770562at2"/>
<protein>
    <submittedName>
        <fullName evidence="12">C4-dicarboxylate ABC transporter</fullName>
    </submittedName>
</protein>
<evidence type="ECO:0000256" key="8">
    <source>
        <dbReference type="ARBA" id="ARBA00023163"/>
    </source>
</evidence>
<dbReference type="Proteomes" id="UP000035444">
    <property type="component" value="Unassembled WGS sequence"/>
</dbReference>
<dbReference type="InterPro" id="IPR011006">
    <property type="entry name" value="CheY-like_superfamily"/>
</dbReference>
<evidence type="ECO:0000256" key="1">
    <source>
        <dbReference type="ARBA" id="ARBA00022553"/>
    </source>
</evidence>
<dbReference type="GO" id="GO:0006355">
    <property type="term" value="P:regulation of DNA-templated transcription"/>
    <property type="evidence" value="ECO:0007669"/>
    <property type="project" value="InterPro"/>
</dbReference>
<dbReference type="InterPro" id="IPR001789">
    <property type="entry name" value="Sig_transdc_resp-reg_receiver"/>
</dbReference>
<keyword evidence="3" id="KW-0067">ATP-binding</keyword>
<dbReference type="CDD" id="cd00009">
    <property type="entry name" value="AAA"/>
    <property type="match status" value="1"/>
</dbReference>
<accession>A0A0H2M9F4</accession>
<dbReference type="SUPFAM" id="SSF46689">
    <property type="entry name" value="Homeodomain-like"/>
    <property type="match status" value="1"/>
</dbReference>
<evidence type="ECO:0000256" key="2">
    <source>
        <dbReference type="ARBA" id="ARBA00022741"/>
    </source>
</evidence>
<dbReference type="Pfam" id="PF00158">
    <property type="entry name" value="Sigma54_activat"/>
    <property type="match status" value="1"/>
</dbReference>
<dbReference type="GO" id="GO:0005524">
    <property type="term" value="F:ATP binding"/>
    <property type="evidence" value="ECO:0007669"/>
    <property type="project" value="UniProtKB-KW"/>
</dbReference>
<evidence type="ECO:0000259" key="11">
    <source>
        <dbReference type="PROSITE" id="PS50110"/>
    </source>
</evidence>
<evidence type="ECO:0000259" key="10">
    <source>
        <dbReference type="PROSITE" id="PS50045"/>
    </source>
</evidence>
<dbReference type="InterPro" id="IPR027417">
    <property type="entry name" value="P-loop_NTPase"/>
</dbReference>
<keyword evidence="2" id="KW-0547">Nucleotide-binding</keyword>
<gene>
    <name evidence="12" type="ORF">WH96_20440</name>
</gene>
<dbReference type="Gene3D" id="3.40.50.300">
    <property type="entry name" value="P-loop containing nucleotide triphosphate hydrolases"/>
    <property type="match status" value="1"/>
</dbReference>
<dbReference type="STRING" id="1489064.WH96_20440"/>
<dbReference type="InterPro" id="IPR002078">
    <property type="entry name" value="Sigma_54_int"/>
</dbReference>
<keyword evidence="5" id="KW-0805">Transcription regulation</keyword>
<dbReference type="GO" id="GO:0000160">
    <property type="term" value="P:phosphorelay signal transduction system"/>
    <property type="evidence" value="ECO:0007669"/>
    <property type="project" value="UniProtKB-KW"/>
</dbReference>
<dbReference type="InterPro" id="IPR025662">
    <property type="entry name" value="Sigma_54_int_dom_ATP-bd_1"/>
</dbReference>
<dbReference type="InterPro" id="IPR002197">
    <property type="entry name" value="HTH_Fis"/>
</dbReference>
<feature type="modified residue" description="4-aspartylphosphate" evidence="9">
    <location>
        <position position="66"/>
    </location>
</feature>
<proteinExistence type="predicted"/>
<keyword evidence="8" id="KW-0804">Transcription</keyword>
<dbReference type="Gene3D" id="1.10.8.60">
    <property type="match status" value="1"/>
</dbReference>
<keyword evidence="7" id="KW-0010">Activator</keyword>
<dbReference type="PROSITE" id="PS00675">
    <property type="entry name" value="SIGMA54_INTERACT_1"/>
    <property type="match status" value="1"/>
</dbReference>